<proteinExistence type="predicted"/>
<accession>A0A249MUP2</accession>
<dbReference type="AlphaFoldDB" id="A0A249MUP2"/>
<gene>
    <name evidence="1" type="ORF">CJD35_10650</name>
</gene>
<dbReference type="RefSeq" id="WP_017183121.1">
    <property type="nucleotide sequence ID" value="NZ_CP022745.1"/>
</dbReference>
<sequence length="180" mass="19631">MIGWSVPVMAIVAAPVIGEVDRAAIASRVVEFNAMMNDGRIADSLDFLPPRLIRSIAHRFGVPESEVKLLVGKQIADAVAGVRFLSFTMNMQAATVNTTPDRQRAYMLIPTESQIAIPDVGTLRSQTSTLALQDEGQWYLIRIDSAQQVALLRAAYPEFTGVDFPSGSSTMIERPELTPP</sequence>
<protein>
    <submittedName>
        <fullName evidence="1">Uncharacterized protein</fullName>
    </submittedName>
</protein>
<reference evidence="1 2" key="1">
    <citation type="submission" date="2017-08" db="EMBL/GenBank/DDBJ databases">
        <title>Whole Genome Sequence of Sphingobium hydrophobicum C1: Insights into Adaption to the Electronic-waste Contaminated Sediment.</title>
        <authorList>
            <person name="Song D."/>
            <person name="Chen X."/>
            <person name="Xu M."/>
        </authorList>
    </citation>
    <scope>NUCLEOTIDE SEQUENCE [LARGE SCALE GENOMIC DNA]</scope>
    <source>
        <strain evidence="1 2">C1</strain>
    </source>
</reference>
<organism evidence="1 2">
    <name type="scientific">Sphingobium xenophagum</name>
    <dbReference type="NCBI Taxonomy" id="121428"/>
    <lineage>
        <taxon>Bacteria</taxon>
        <taxon>Pseudomonadati</taxon>
        <taxon>Pseudomonadota</taxon>
        <taxon>Alphaproteobacteria</taxon>
        <taxon>Sphingomonadales</taxon>
        <taxon>Sphingomonadaceae</taxon>
        <taxon>Sphingobium</taxon>
    </lineage>
</organism>
<evidence type="ECO:0000313" key="2">
    <source>
        <dbReference type="Proteomes" id="UP000217141"/>
    </source>
</evidence>
<dbReference type="Proteomes" id="UP000217141">
    <property type="component" value="Chromosome I"/>
</dbReference>
<dbReference type="EMBL" id="CP022745">
    <property type="protein sequence ID" value="ASY44859.1"/>
    <property type="molecule type" value="Genomic_DNA"/>
</dbReference>
<dbReference type="KEGG" id="shyd:CJD35_10650"/>
<name>A0A249MUP2_SPHXE</name>
<evidence type="ECO:0000313" key="1">
    <source>
        <dbReference type="EMBL" id="ASY44859.1"/>
    </source>
</evidence>